<dbReference type="eggNOG" id="COG3012">
    <property type="taxonomic scope" value="Bacteria"/>
</dbReference>
<accession>A0A069RQK1</accession>
<dbReference type="AlphaFoldDB" id="A0A069RQK1"/>
<keyword evidence="2" id="KW-1185">Reference proteome</keyword>
<evidence type="ECO:0000313" key="1">
    <source>
        <dbReference type="EMBL" id="KDR96452.1"/>
    </source>
</evidence>
<evidence type="ECO:0008006" key="3">
    <source>
        <dbReference type="Google" id="ProtNLM"/>
    </source>
</evidence>
<dbReference type="EMBL" id="JJMM01000002">
    <property type="protein sequence ID" value="KDR96452.1"/>
    <property type="molecule type" value="Genomic_DNA"/>
</dbReference>
<dbReference type="STRING" id="1121324.CLIT_2c00580"/>
<organism evidence="1 2">
    <name type="scientific">Peptoclostridium litorale DSM 5388</name>
    <dbReference type="NCBI Taxonomy" id="1121324"/>
    <lineage>
        <taxon>Bacteria</taxon>
        <taxon>Bacillati</taxon>
        <taxon>Bacillota</taxon>
        <taxon>Clostridia</taxon>
        <taxon>Peptostreptococcales</taxon>
        <taxon>Peptoclostridiaceae</taxon>
        <taxon>Peptoclostridium</taxon>
    </lineage>
</organism>
<dbReference type="RefSeq" id="WP_038260857.1">
    <property type="nucleotide sequence ID" value="NZ_FSRH01000001.1"/>
</dbReference>
<dbReference type="Proteomes" id="UP000027946">
    <property type="component" value="Unassembled WGS sequence"/>
</dbReference>
<dbReference type="Pfam" id="PF02810">
    <property type="entry name" value="SEC-C"/>
    <property type="match status" value="1"/>
</dbReference>
<sequence>MKEKVLLDCIKGEPKGGLIECLMSCKKKKLIEIAQMRGTNVAVSWTKSKMSEKLSQDILENFKDDIAGLDKNTVEFLRSMAGRPAKDMSDIKYEEYKNLEKKGSVFLYNLNGDIYPVIPKELSTMIEDALAGEVVENVKDDQHISYTTALVNIYGACRFDQFANVWNSHNREKLTLDEAKTCMETHASSQGAFRYEDGCIISNRIKGEQEYSEFLKKVAKRPYYMPTKTEISFYSKNEFDKESLHYKKFESFVKARCEDQNHAHYIISGILDMCIVEKYTYEAAEMLLEENGFSLEGEKDEFSKIITDLMSNMKRWALRGAMPSQFTRANEVPFLDVLSMKHKQAVQGKVGRNDPCPCGSKVKYKKCCGKGKA</sequence>
<dbReference type="Gene3D" id="3.10.450.50">
    <property type="match status" value="1"/>
</dbReference>
<dbReference type="OrthoDB" id="9814022at2"/>
<protein>
    <recommendedName>
        <fullName evidence="3">SEC-C motif-containing protein</fullName>
    </recommendedName>
</protein>
<evidence type="ECO:0000313" key="2">
    <source>
        <dbReference type="Proteomes" id="UP000027946"/>
    </source>
</evidence>
<comment type="caution">
    <text evidence="1">The sequence shown here is derived from an EMBL/GenBank/DDBJ whole genome shotgun (WGS) entry which is preliminary data.</text>
</comment>
<name>A0A069RQK1_PEPLI</name>
<reference evidence="1 2" key="1">
    <citation type="submission" date="2014-03" db="EMBL/GenBank/DDBJ databases">
        <title>Genome sequence of Clostridium litorale W6, DSM 5388.</title>
        <authorList>
            <person name="Poehlein A."/>
            <person name="Jagirdar A."/>
            <person name="Khonsari B."/>
            <person name="Chibani C.M."/>
            <person name="Gutierrez Gutierrez D.A."/>
            <person name="Davydova E."/>
            <person name="Alghaithi H.S."/>
            <person name="Nair K.P."/>
            <person name="Dhamotharan K."/>
            <person name="Chandran L."/>
            <person name="G W."/>
            <person name="Daniel R."/>
        </authorList>
    </citation>
    <scope>NUCLEOTIDE SEQUENCE [LARGE SCALE GENOMIC DNA]</scope>
    <source>
        <strain evidence="1 2">W6</strain>
    </source>
</reference>
<dbReference type="SUPFAM" id="SSF103642">
    <property type="entry name" value="Sec-C motif"/>
    <property type="match status" value="1"/>
</dbReference>
<gene>
    <name evidence="1" type="ORF">CLIT_2c00580</name>
</gene>
<proteinExistence type="predicted"/>
<dbReference type="InterPro" id="IPR004027">
    <property type="entry name" value="SEC_C_motif"/>
</dbReference>